<organism evidence="1 2">
    <name type="scientific">Streptomyces achmelvichensis</name>
    <dbReference type="NCBI Taxonomy" id="3134111"/>
    <lineage>
        <taxon>Bacteria</taxon>
        <taxon>Bacillati</taxon>
        <taxon>Actinomycetota</taxon>
        <taxon>Actinomycetes</taxon>
        <taxon>Kitasatosporales</taxon>
        <taxon>Streptomycetaceae</taxon>
        <taxon>Streptomyces</taxon>
    </lineage>
</organism>
<dbReference type="Proteomes" id="UP001377168">
    <property type="component" value="Unassembled WGS sequence"/>
</dbReference>
<accession>A0ACC6PX74</accession>
<proteinExistence type="predicted"/>
<evidence type="ECO:0000313" key="2">
    <source>
        <dbReference type="Proteomes" id="UP001377168"/>
    </source>
</evidence>
<reference evidence="1" key="1">
    <citation type="submission" date="2024-03" db="EMBL/GenBank/DDBJ databases">
        <title>Novel Streptomyces species of biotechnological and ecological value are a feature of Machair soil.</title>
        <authorList>
            <person name="Prole J.R."/>
            <person name="Goodfellow M."/>
            <person name="Allenby N."/>
            <person name="Ward A.C."/>
        </authorList>
    </citation>
    <scope>NUCLEOTIDE SEQUENCE</scope>
    <source>
        <strain evidence="1">MS2.AVA.5</strain>
    </source>
</reference>
<protein>
    <submittedName>
        <fullName evidence="1">Winged helix DNA-binding domain-containing protein</fullName>
    </submittedName>
</protein>
<comment type="caution">
    <text evidence="1">The sequence shown here is derived from an EMBL/GenBank/DDBJ whole genome shotgun (WGS) entry which is preliminary data.</text>
</comment>
<evidence type="ECO:0000313" key="1">
    <source>
        <dbReference type="EMBL" id="MEJ8636083.1"/>
    </source>
</evidence>
<gene>
    <name evidence="1" type="ORF">WKI67_22230</name>
</gene>
<dbReference type="EMBL" id="JBBKAJ010000022">
    <property type="protein sequence ID" value="MEJ8636083.1"/>
    <property type="molecule type" value="Genomic_DNA"/>
</dbReference>
<name>A0ACC6PX74_9ACTN</name>
<sequence length="387" mass="41900">MHRISDEQRRIRLGRRHRLAPSTRGDDPVEAADAVVALHATDAATVFLSACARLSTPGIEAVEQALYDDVTLVRLLSMRRTLFAVSAELAPYVEASTAHAIAVKERSTLLAHLEEDGGGLDARWLAEAEEAVLAALVRGGPATGTQLSADVPALRTKITVFPGKKYEAVQGVATRVLRVLAADGRIRRDRPRGSWTSSQFRWTAGRTWPAVDAAEARAELARRWLLVYGPATEADLKWWTGWSLGHVRTALTAVAAEKVGLDGGATGYVAPGDLEPDVAPEPWAALLPGLDPSAMAWADRGFHIDAEHRSALFDRSGNIGPTVWWNGRVIGGWAQRPDGEVVWRLLTGADREATAAVETEASRLAGWVGDARITPRFRTPLERELSA</sequence>
<keyword evidence="2" id="KW-1185">Reference proteome</keyword>
<keyword evidence="1" id="KW-0238">DNA-binding</keyword>